<gene>
    <name evidence="1" type="ORF">S01H1_41825</name>
</gene>
<evidence type="ECO:0000313" key="1">
    <source>
        <dbReference type="EMBL" id="GAG01854.1"/>
    </source>
</evidence>
<comment type="caution">
    <text evidence="1">The sequence shown here is derived from an EMBL/GenBank/DDBJ whole genome shotgun (WGS) entry which is preliminary data.</text>
</comment>
<dbReference type="AlphaFoldDB" id="X0U7S8"/>
<name>X0U7S8_9ZZZZ</name>
<dbReference type="EMBL" id="BARS01026549">
    <property type="protein sequence ID" value="GAG01854.1"/>
    <property type="molecule type" value="Genomic_DNA"/>
</dbReference>
<proteinExistence type="predicted"/>
<reference evidence="1" key="1">
    <citation type="journal article" date="2014" name="Front. Microbiol.">
        <title>High frequency of phylogenetically diverse reductive dehalogenase-homologous genes in deep subseafloor sedimentary metagenomes.</title>
        <authorList>
            <person name="Kawai M."/>
            <person name="Futagami T."/>
            <person name="Toyoda A."/>
            <person name="Takaki Y."/>
            <person name="Nishi S."/>
            <person name="Hori S."/>
            <person name="Arai W."/>
            <person name="Tsubouchi T."/>
            <person name="Morono Y."/>
            <person name="Uchiyama I."/>
            <person name="Ito T."/>
            <person name="Fujiyama A."/>
            <person name="Inagaki F."/>
            <person name="Takami H."/>
        </authorList>
    </citation>
    <scope>NUCLEOTIDE SEQUENCE</scope>
    <source>
        <strain evidence="1">Expedition CK06-06</strain>
    </source>
</reference>
<feature type="non-terminal residue" evidence="1">
    <location>
        <position position="1"/>
    </location>
</feature>
<accession>X0U7S8</accession>
<organism evidence="1">
    <name type="scientific">marine sediment metagenome</name>
    <dbReference type="NCBI Taxonomy" id="412755"/>
    <lineage>
        <taxon>unclassified sequences</taxon>
        <taxon>metagenomes</taxon>
        <taxon>ecological metagenomes</taxon>
    </lineage>
</organism>
<protein>
    <submittedName>
        <fullName evidence="1">Uncharacterized protein</fullName>
    </submittedName>
</protein>
<sequence length="29" mass="3263">STKRTLTLPGTVEKMMVRVKPTVNKRSFG</sequence>